<reference evidence="5 6" key="2">
    <citation type="journal article" date="2014" name="J. Gen. Appl. Microbiol.">
        <title>The early diverging ascomycetous budding yeast Saitoella complicata has three histone deacetylases belonging to the Clr6, Hos2, and Rpd3 lineages.</title>
        <authorList>
            <person name="Nishida H."/>
            <person name="Matsumoto T."/>
            <person name="Kondo S."/>
            <person name="Hamamoto M."/>
            <person name="Yoshikawa H."/>
        </authorList>
    </citation>
    <scope>NUCLEOTIDE SEQUENCE [LARGE SCALE GENOMIC DNA]</scope>
    <source>
        <strain evidence="5 6">NRRL Y-17804</strain>
    </source>
</reference>
<dbReference type="PROSITE" id="PS50250">
    <property type="entry name" value="PCI"/>
    <property type="match status" value="1"/>
</dbReference>
<dbReference type="GO" id="GO:0042176">
    <property type="term" value="P:regulation of protein catabolic process"/>
    <property type="evidence" value="ECO:0007669"/>
    <property type="project" value="InterPro"/>
</dbReference>
<dbReference type="Proteomes" id="UP000033140">
    <property type="component" value="Unassembled WGS sequence"/>
</dbReference>
<dbReference type="InterPro" id="IPR000717">
    <property type="entry name" value="PCI_dom"/>
</dbReference>
<feature type="compositionally biased region" description="Acidic residues" evidence="3">
    <location>
        <begin position="478"/>
        <end position="492"/>
    </location>
</feature>
<comment type="caution">
    <text evidence="5">The sequence shown here is derived from an EMBL/GenBank/DDBJ whole genome shotgun (WGS) entry which is preliminary data.</text>
</comment>
<sequence>MASETPKKVEDVEMGDVNDALKPDVAASVVADIKQNLALVEKAVSSLEPRLTLRALRNLSSLRKRLNADILAQAVQEVYPSGQGSQILQAIGKGSEDVSMDVDSSASKEIVAEADVYVQLLTQIHLLDTQQIAAGVAFSTVLVEQLRSLNRRSLDQIAARVYFYYARFFELEGKLTETRTALLAAQRTATLRHDTDIQATVLTLLLRSYLAESAYEQADKLVAKTTFPEHASNNLVARYLYYLGRIRAIQLDYTGAHGHLVGAVRKAPQIPNAAGFLQAAQKLSIVVQLLMGDIPHRALFREPMLEKALIPYLDIVRAVRVGDLNLFEETTKKYAEGFKKDGNYSLIGRLRNNVIKTGIRSMSLSYSRISLRDICLRLHLDSEESAEYIVAKAIRDGVIEATINHEKGYMQSLSSTDVYATLEPMQAFHDRIKFSMQLRNGSVKAMRYPMNADKKDKEEAEKVREREKELASEIENGGLDEDDDDAGADMFE</sequence>
<feature type="compositionally biased region" description="Basic and acidic residues" evidence="3">
    <location>
        <begin position="452"/>
        <end position="471"/>
    </location>
</feature>
<dbReference type="GO" id="GO:0030234">
    <property type="term" value="F:enzyme regulator activity"/>
    <property type="evidence" value="ECO:0007669"/>
    <property type="project" value="InterPro"/>
</dbReference>
<comment type="similarity">
    <text evidence="1">Belongs to the proteasome subunit S3 family.</text>
</comment>
<dbReference type="SMART" id="SM00088">
    <property type="entry name" value="PINT"/>
    <property type="match status" value="1"/>
</dbReference>
<dbReference type="GO" id="GO:0008541">
    <property type="term" value="C:proteasome regulatory particle, lid subcomplex"/>
    <property type="evidence" value="ECO:0007669"/>
    <property type="project" value="TreeGrafter"/>
</dbReference>
<proteinExistence type="inferred from homology"/>
<dbReference type="InterPro" id="IPR057985">
    <property type="entry name" value="TPR_PSMD3_N"/>
</dbReference>
<dbReference type="Pfam" id="PF01399">
    <property type="entry name" value="PCI"/>
    <property type="match status" value="1"/>
</dbReference>
<dbReference type="InterPro" id="IPR050756">
    <property type="entry name" value="CSN3"/>
</dbReference>
<dbReference type="AlphaFoldDB" id="A0A0E9NEP1"/>
<dbReference type="STRING" id="698492.A0A0E9NEP1"/>
<name>A0A0E9NEP1_SAICN</name>
<keyword evidence="2" id="KW-0647">Proteasome</keyword>
<accession>A0A0E9NEP1</accession>
<dbReference type="PANTHER" id="PTHR10758">
    <property type="entry name" value="26S PROTEASOME NON-ATPASE REGULATORY SUBUNIT 3/COP9 SIGNALOSOME COMPLEX SUBUNIT 3"/>
    <property type="match status" value="1"/>
</dbReference>
<dbReference type="EMBL" id="BACD03000013">
    <property type="protein sequence ID" value="GAO48171.1"/>
    <property type="molecule type" value="Genomic_DNA"/>
</dbReference>
<feature type="region of interest" description="Disordered" evidence="3">
    <location>
        <begin position="449"/>
        <end position="492"/>
    </location>
</feature>
<dbReference type="OMA" id="AKVYFYF"/>
<dbReference type="SMART" id="SM00753">
    <property type="entry name" value="PAM"/>
    <property type="match status" value="1"/>
</dbReference>
<dbReference type="SUPFAM" id="SSF46785">
    <property type="entry name" value="Winged helix' DNA-binding domain"/>
    <property type="match status" value="1"/>
</dbReference>
<evidence type="ECO:0000256" key="1">
    <source>
        <dbReference type="ARBA" id="ARBA00007912"/>
    </source>
</evidence>
<evidence type="ECO:0000256" key="3">
    <source>
        <dbReference type="SAM" id="MobiDB-lite"/>
    </source>
</evidence>
<reference evidence="5 6" key="1">
    <citation type="journal article" date="2011" name="J. Gen. Appl. Microbiol.">
        <title>Draft genome sequencing of the enigmatic yeast Saitoella complicata.</title>
        <authorList>
            <person name="Nishida H."/>
            <person name="Hamamoto M."/>
            <person name="Sugiyama J."/>
        </authorList>
    </citation>
    <scope>NUCLEOTIDE SEQUENCE [LARGE SCALE GENOMIC DNA]</scope>
    <source>
        <strain evidence="5 6">NRRL Y-17804</strain>
    </source>
</reference>
<evidence type="ECO:0000259" key="4">
    <source>
        <dbReference type="PROSITE" id="PS50250"/>
    </source>
</evidence>
<protein>
    <recommendedName>
        <fullName evidence="4">PCI domain-containing protein</fullName>
    </recommendedName>
</protein>
<evidence type="ECO:0000256" key="2">
    <source>
        <dbReference type="ARBA" id="ARBA00022942"/>
    </source>
</evidence>
<dbReference type="Pfam" id="PF08375">
    <property type="entry name" value="Rpn3_C"/>
    <property type="match status" value="1"/>
</dbReference>
<dbReference type="PANTHER" id="PTHR10758:SF2">
    <property type="entry name" value="26S PROTEASOME NON-ATPASE REGULATORY SUBUNIT 3"/>
    <property type="match status" value="1"/>
</dbReference>
<evidence type="ECO:0000313" key="6">
    <source>
        <dbReference type="Proteomes" id="UP000033140"/>
    </source>
</evidence>
<organism evidence="5 6">
    <name type="scientific">Saitoella complicata (strain BCRC 22490 / CBS 7301 / JCM 7358 / NBRC 10748 / NRRL Y-17804)</name>
    <dbReference type="NCBI Taxonomy" id="698492"/>
    <lineage>
        <taxon>Eukaryota</taxon>
        <taxon>Fungi</taxon>
        <taxon>Dikarya</taxon>
        <taxon>Ascomycota</taxon>
        <taxon>Taphrinomycotina</taxon>
        <taxon>Taphrinomycotina incertae sedis</taxon>
        <taxon>Saitoella</taxon>
    </lineage>
</organism>
<reference evidence="5 6" key="3">
    <citation type="journal article" date="2015" name="Genome Announc.">
        <title>Draft Genome Sequence of the Archiascomycetous Yeast Saitoella complicata.</title>
        <authorList>
            <person name="Yamauchi K."/>
            <person name="Kondo S."/>
            <person name="Hamamoto M."/>
            <person name="Takahashi Y."/>
            <person name="Ogura Y."/>
            <person name="Hayashi T."/>
            <person name="Nishida H."/>
        </authorList>
    </citation>
    <scope>NUCLEOTIDE SEQUENCE [LARGE SCALE GENOMIC DNA]</scope>
    <source>
        <strain evidence="5 6">NRRL Y-17804</strain>
    </source>
</reference>
<dbReference type="GO" id="GO:0006511">
    <property type="term" value="P:ubiquitin-dependent protein catabolic process"/>
    <property type="evidence" value="ECO:0007669"/>
    <property type="project" value="TreeGrafter"/>
</dbReference>
<gene>
    <name evidence="5" type="ORF">G7K_2351-t1</name>
</gene>
<keyword evidence="6" id="KW-1185">Reference proteome</keyword>
<dbReference type="InterPro" id="IPR036390">
    <property type="entry name" value="WH_DNA-bd_sf"/>
</dbReference>
<dbReference type="InterPro" id="IPR013586">
    <property type="entry name" value="PSMD3_C"/>
</dbReference>
<evidence type="ECO:0000313" key="5">
    <source>
        <dbReference type="EMBL" id="GAO48171.1"/>
    </source>
</evidence>
<feature type="domain" description="PCI" evidence="4">
    <location>
        <begin position="237"/>
        <end position="417"/>
    </location>
</feature>
<dbReference type="Pfam" id="PF25573">
    <property type="entry name" value="TPR_PSMD3_N"/>
    <property type="match status" value="1"/>
</dbReference>